<dbReference type="Gene3D" id="3.40.720.10">
    <property type="entry name" value="Alkaline Phosphatase, subunit A"/>
    <property type="match status" value="1"/>
</dbReference>
<dbReference type="Pfam" id="PF00884">
    <property type="entry name" value="Sulfatase"/>
    <property type="match status" value="1"/>
</dbReference>
<gene>
    <name evidence="2" type="ordered locus">Halru_0999</name>
</gene>
<dbReference type="RefSeq" id="WP_015300283.1">
    <property type="nucleotide sequence ID" value="NC_019964.1"/>
</dbReference>
<reference evidence="2" key="1">
    <citation type="submission" date="2011-09" db="EMBL/GenBank/DDBJ databases">
        <title>Complete sequence of Halovivax ruber XH-70.</title>
        <authorList>
            <consortium name="US DOE Joint Genome Institute"/>
            <person name="Lucas S."/>
            <person name="Han J."/>
            <person name="Lapidus A."/>
            <person name="Cheng J.-F."/>
            <person name="Goodwin L."/>
            <person name="Pitluck S."/>
            <person name="Peters L."/>
            <person name="Mikhailova N."/>
            <person name="Davenport K."/>
            <person name="Detter J.C."/>
            <person name="Han C."/>
            <person name="Tapia R."/>
            <person name="Land M."/>
            <person name="Hauser L."/>
            <person name="Kyrpides N."/>
            <person name="Ivanova N."/>
            <person name="Pagani I."/>
            <person name="Sproer C."/>
            <person name="Anderson I."/>
            <person name="Woyke T."/>
        </authorList>
    </citation>
    <scope>NUCLEOTIDE SEQUENCE</scope>
    <source>
        <strain evidence="2">XH-70</strain>
    </source>
</reference>
<evidence type="ECO:0000259" key="1">
    <source>
        <dbReference type="Pfam" id="PF00884"/>
    </source>
</evidence>
<dbReference type="Proteomes" id="UP000010846">
    <property type="component" value="Chromosome"/>
</dbReference>
<dbReference type="HOGENOM" id="CLU_069530_0_0_2"/>
<dbReference type="InterPro" id="IPR017850">
    <property type="entry name" value="Alkaline_phosphatase_core_sf"/>
</dbReference>
<protein>
    <submittedName>
        <fullName evidence="2">Putative membrane-associated, metal-dependent hydrolase</fullName>
    </submittedName>
</protein>
<dbReference type="GO" id="GO:0016787">
    <property type="term" value="F:hydrolase activity"/>
    <property type="evidence" value="ECO:0007669"/>
    <property type="project" value="UniProtKB-KW"/>
</dbReference>
<evidence type="ECO:0000313" key="3">
    <source>
        <dbReference type="Proteomes" id="UP000010846"/>
    </source>
</evidence>
<keyword evidence="2" id="KW-0378">Hydrolase</keyword>
<sequence>MTFDDWVGSTRRRARTDGVRPALREAAAELYWGGLRRLDRLWTVAPTVYERDWAVLIVLDGCRYDLMAEIADEYAFLDAPGRIASPASQSREWIAQTFTADHRAAMAGTAYVSANPYTDALSPADFLLLDEVWRSVWDDELGTVPARPVTDRAIDAARRHDPDRLLVHYMQPHFPSVPDPAIESPYRRGDPGWQPGHVWSQLEAGAVTRERVWRAYRENLRYVLDEVALLLENVDGTRVAITADHGNAVGEWGAYGHPPRMPLPSLHLVPWYETMAIDRGTHEPAQYTDRETDLAVTEKLRELGYLGE</sequence>
<dbReference type="STRING" id="797302.Halru_0999"/>
<dbReference type="eggNOG" id="arCOG04525">
    <property type="taxonomic scope" value="Archaea"/>
</dbReference>
<proteinExistence type="predicted"/>
<accession>L0I9W4</accession>
<dbReference type="KEGG" id="hru:Halru_0999"/>
<keyword evidence="3" id="KW-1185">Reference proteome</keyword>
<dbReference type="SUPFAM" id="SSF53649">
    <property type="entry name" value="Alkaline phosphatase-like"/>
    <property type="match status" value="1"/>
</dbReference>
<evidence type="ECO:0000313" key="2">
    <source>
        <dbReference type="EMBL" id="AGB15618.1"/>
    </source>
</evidence>
<feature type="domain" description="Sulfatase N-terminal" evidence="1">
    <location>
        <begin position="136"/>
        <end position="257"/>
    </location>
</feature>
<dbReference type="EMBL" id="CP003050">
    <property type="protein sequence ID" value="AGB15618.1"/>
    <property type="molecule type" value="Genomic_DNA"/>
</dbReference>
<dbReference type="InterPro" id="IPR000917">
    <property type="entry name" value="Sulfatase_N"/>
</dbReference>
<dbReference type="AlphaFoldDB" id="L0I9W4"/>
<dbReference type="GeneID" id="14375253"/>
<dbReference type="OrthoDB" id="100846at2157"/>
<organism evidence="2 3">
    <name type="scientific">Halovivax ruber (strain DSM 18193 / JCM 13892 / XH-70)</name>
    <dbReference type="NCBI Taxonomy" id="797302"/>
    <lineage>
        <taxon>Archaea</taxon>
        <taxon>Methanobacteriati</taxon>
        <taxon>Methanobacteriota</taxon>
        <taxon>Stenosarchaea group</taxon>
        <taxon>Halobacteria</taxon>
        <taxon>Halobacteriales</taxon>
        <taxon>Natrialbaceae</taxon>
        <taxon>Halovivax</taxon>
    </lineage>
</organism>
<name>L0I9W4_HALRX</name>